<reference evidence="7" key="1">
    <citation type="submission" date="2023-02" db="EMBL/GenBank/DDBJ databases">
        <title>Colletotrichum kahawae CIFC_Que2 genome sequencing and assembly.</title>
        <authorList>
            <person name="Baroncelli R."/>
        </authorList>
    </citation>
    <scope>NUCLEOTIDE SEQUENCE</scope>
    <source>
        <strain evidence="7">CIFC_Que2</strain>
    </source>
</reference>
<dbReference type="Gene3D" id="1.20.58.340">
    <property type="entry name" value="Magnesium transport protein CorA, transmembrane region"/>
    <property type="match status" value="1"/>
</dbReference>
<dbReference type="InterPro" id="IPR045863">
    <property type="entry name" value="CorA_TM1_TM2"/>
</dbReference>
<dbReference type="GO" id="GO:0016020">
    <property type="term" value="C:membrane"/>
    <property type="evidence" value="ECO:0007669"/>
    <property type="project" value="UniProtKB-SubCell"/>
</dbReference>
<comment type="caution">
    <text evidence="7">The sequence shown here is derived from an EMBL/GenBank/DDBJ whole genome shotgun (WGS) entry which is preliminary data.</text>
</comment>
<evidence type="ECO:0000256" key="6">
    <source>
        <dbReference type="SAM" id="Phobius"/>
    </source>
</evidence>
<evidence type="ECO:0000256" key="2">
    <source>
        <dbReference type="ARBA" id="ARBA00022692"/>
    </source>
</evidence>
<keyword evidence="8" id="KW-1185">Reference proteome</keyword>
<dbReference type="Proteomes" id="UP001281614">
    <property type="component" value="Unassembled WGS sequence"/>
</dbReference>
<keyword evidence="3 6" id="KW-1133">Transmembrane helix</keyword>
<comment type="subcellular location">
    <subcellularLocation>
        <location evidence="1">Membrane</location>
        <topology evidence="1">Multi-pass membrane protein</topology>
    </subcellularLocation>
</comment>
<evidence type="ECO:0000256" key="5">
    <source>
        <dbReference type="SAM" id="MobiDB-lite"/>
    </source>
</evidence>
<keyword evidence="2 6" id="KW-0812">Transmembrane</keyword>
<dbReference type="Pfam" id="PF01544">
    <property type="entry name" value="CorA"/>
    <property type="match status" value="1"/>
</dbReference>
<dbReference type="InterPro" id="IPR002523">
    <property type="entry name" value="MgTranspt_CorA/ZnTranspt_ZntB"/>
</dbReference>
<evidence type="ECO:0000256" key="1">
    <source>
        <dbReference type="ARBA" id="ARBA00004141"/>
    </source>
</evidence>
<protein>
    <recommendedName>
        <fullName evidence="9">Ankyrin repeat protein</fullName>
    </recommendedName>
</protein>
<proteinExistence type="predicted"/>
<name>A0AAD9YF48_COLKA</name>
<organism evidence="7 8">
    <name type="scientific">Colletotrichum kahawae</name>
    <name type="common">Coffee berry disease fungus</name>
    <dbReference type="NCBI Taxonomy" id="34407"/>
    <lineage>
        <taxon>Eukaryota</taxon>
        <taxon>Fungi</taxon>
        <taxon>Dikarya</taxon>
        <taxon>Ascomycota</taxon>
        <taxon>Pezizomycotina</taxon>
        <taxon>Sordariomycetes</taxon>
        <taxon>Hypocreomycetidae</taxon>
        <taxon>Glomerellales</taxon>
        <taxon>Glomerellaceae</taxon>
        <taxon>Colletotrichum</taxon>
        <taxon>Colletotrichum gloeosporioides species complex</taxon>
    </lineage>
</organism>
<feature type="transmembrane region" description="Helical" evidence="6">
    <location>
        <begin position="258"/>
        <end position="284"/>
    </location>
</feature>
<dbReference type="EMBL" id="VYYT01000155">
    <property type="protein sequence ID" value="KAK2762375.1"/>
    <property type="molecule type" value="Genomic_DNA"/>
</dbReference>
<dbReference type="AlphaFoldDB" id="A0AAD9YF48"/>
<evidence type="ECO:0000256" key="4">
    <source>
        <dbReference type="ARBA" id="ARBA00023136"/>
    </source>
</evidence>
<dbReference type="GO" id="GO:0046873">
    <property type="term" value="F:metal ion transmembrane transporter activity"/>
    <property type="evidence" value="ECO:0007669"/>
    <property type="project" value="InterPro"/>
</dbReference>
<gene>
    <name evidence="7" type="ORF">CKAH01_16211</name>
</gene>
<evidence type="ECO:0000313" key="8">
    <source>
        <dbReference type="Proteomes" id="UP001281614"/>
    </source>
</evidence>
<accession>A0AAD9YF48</accession>
<evidence type="ECO:0000256" key="3">
    <source>
        <dbReference type="ARBA" id="ARBA00022989"/>
    </source>
</evidence>
<dbReference type="SUPFAM" id="SSF144083">
    <property type="entry name" value="Magnesium transport protein CorA, transmembrane region"/>
    <property type="match status" value="1"/>
</dbReference>
<evidence type="ECO:0008006" key="9">
    <source>
        <dbReference type="Google" id="ProtNLM"/>
    </source>
</evidence>
<keyword evidence="4 6" id="KW-0472">Membrane</keyword>
<feature type="region of interest" description="Disordered" evidence="5">
    <location>
        <begin position="26"/>
        <end position="51"/>
    </location>
</feature>
<sequence>MSDAEEAPSLASSAVIVVVEALNEPDVPPNGPDLAARHSPGSSNKSSHHGEDVTLQLAELKALNEKHSQIIKLLQNRFDIPVDISETAARLLSNVRDGWKRLDTSPFQAQIYHVIDLWANDWDKTLNQLSAPISIENEKELERLMYDSDLKKTRTYFKVLQTLRIFSDIIEAAEVDFEWYSGFCSGGRFQEVRGRSFREEELVINHNWATLKAFHQEKGKKLLFKISAMRKEIESLRDGLFNAQSVREAQKSRELNKIMMVFTIVTILFLPPTFVVTFFGVEVFHAASDVQTRKIFWTARAVLNKYGFGKDMNGESRTRLDN</sequence>
<evidence type="ECO:0000313" key="7">
    <source>
        <dbReference type="EMBL" id="KAK2762375.1"/>
    </source>
</evidence>